<dbReference type="EMBL" id="JANEYF010001590">
    <property type="protein sequence ID" value="KAJ8962443.1"/>
    <property type="molecule type" value="Genomic_DNA"/>
</dbReference>
<dbReference type="AlphaFoldDB" id="A0AAV8ZFG7"/>
<keyword evidence="2" id="KW-1185">Reference proteome</keyword>
<comment type="caution">
    <text evidence="1">The sequence shown here is derived from an EMBL/GenBank/DDBJ whole genome shotgun (WGS) entry which is preliminary data.</text>
</comment>
<protein>
    <submittedName>
        <fullName evidence="1">Uncharacterized protein</fullName>
    </submittedName>
</protein>
<gene>
    <name evidence="1" type="ORF">NQ314_005739</name>
</gene>
<reference evidence="1" key="1">
    <citation type="journal article" date="2023" name="Insect Mol. Biol.">
        <title>Genome sequencing provides insights into the evolution of gene families encoding plant cell wall-degrading enzymes in longhorned beetles.</title>
        <authorList>
            <person name="Shin N.R."/>
            <person name="Okamura Y."/>
            <person name="Kirsch R."/>
            <person name="Pauchet Y."/>
        </authorList>
    </citation>
    <scope>NUCLEOTIDE SEQUENCE</scope>
    <source>
        <strain evidence="1">RBIC_L_NR</strain>
    </source>
</reference>
<evidence type="ECO:0000313" key="1">
    <source>
        <dbReference type="EMBL" id="KAJ8962443.1"/>
    </source>
</evidence>
<name>A0AAV8ZFG7_9CUCU</name>
<dbReference type="Proteomes" id="UP001162156">
    <property type="component" value="Unassembled WGS sequence"/>
</dbReference>
<sequence>MARRKKREESVQEYALTMREIGSRANIENEVVIQYNIIDGIQDDASHKVILYGARNFADFKEKLKLYEQIKARTYSKEGSSDFKSRKDASKES</sequence>
<accession>A0AAV8ZFG7</accession>
<proteinExistence type="predicted"/>
<organism evidence="1 2">
    <name type="scientific">Rhamnusium bicolor</name>
    <dbReference type="NCBI Taxonomy" id="1586634"/>
    <lineage>
        <taxon>Eukaryota</taxon>
        <taxon>Metazoa</taxon>
        <taxon>Ecdysozoa</taxon>
        <taxon>Arthropoda</taxon>
        <taxon>Hexapoda</taxon>
        <taxon>Insecta</taxon>
        <taxon>Pterygota</taxon>
        <taxon>Neoptera</taxon>
        <taxon>Endopterygota</taxon>
        <taxon>Coleoptera</taxon>
        <taxon>Polyphaga</taxon>
        <taxon>Cucujiformia</taxon>
        <taxon>Chrysomeloidea</taxon>
        <taxon>Cerambycidae</taxon>
        <taxon>Lepturinae</taxon>
        <taxon>Rhagiini</taxon>
        <taxon>Rhamnusium</taxon>
    </lineage>
</organism>
<evidence type="ECO:0000313" key="2">
    <source>
        <dbReference type="Proteomes" id="UP001162156"/>
    </source>
</evidence>